<dbReference type="GO" id="GO:0051537">
    <property type="term" value="F:2 iron, 2 sulfur cluster binding"/>
    <property type="evidence" value="ECO:0007669"/>
    <property type="project" value="InterPro"/>
</dbReference>
<dbReference type="InterPro" id="IPR001433">
    <property type="entry name" value="OxRdtase_FAD/NAD-bd"/>
</dbReference>
<dbReference type="InterPro" id="IPR001709">
    <property type="entry name" value="Flavoprot_Pyr_Nucl_cyt_Rdtase"/>
</dbReference>
<reference evidence="4 5" key="1">
    <citation type="submission" date="2017-01" db="EMBL/GenBank/DDBJ databases">
        <title>Novel large sulfur bacteria in the metagenomes of groundwater-fed chemosynthetic microbial mats in the Lake Huron basin.</title>
        <authorList>
            <person name="Sharrar A.M."/>
            <person name="Flood B.E."/>
            <person name="Bailey J.V."/>
            <person name="Jones D.S."/>
            <person name="Biddanda B."/>
            <person name="Ruberg S.A."/>
            <person name="Marcus D.N."/>
            <person name="Dick G.J."/>
        </authorList>
    </citation>
    <scope>NUCLEOTIDE SEQUENCE [LARGE SCALE GENOMIC DNA]</scope>
    <source>
        <strain evidence="4">A8</strain>
    </source>
</reference>
<dbReference type="InterPro" id="IPR017927">
    <property type="entry name" value="FAD-bd_FR_type"/>
</dbReference>
<feature type="domain" description="FAD-binding FR-type" evidence="3">
    <location>
        <begin position="100"/>
        <end position="200"/>
    </location>
</feature>
<dbReference type="PROSITE" id="PS00197">
    <property type="entry name" value="2FE2S_FER_1"/>
    <property type="match status" value="1"/>
</dbReference>
<dbReference type="InterPro" id="IPR001041">
    <property type="entry name" value="2Fe-2S_ferredoxin-type"/>
</dbReference>
<dbReference type="PRINTS" id="PR00371">
    <property type="entry name" value="FPNCR"/>
</dbReference>
<evidence type="ECO:0000256" key="1">
    <source>
        <dbReference type="ARBA" id="ARBA00034078"/>
    </source>
</evidence>
<dbReference type="InterPro" id="IPR017938">
    <property type="entry name" value="Riboflavin_synthase-like_b-brl"/>
</dbReference>
<evidence type="ECO:0000259" key="2">
    <source>
        <dbReference type="PROSITE" id="PS51085"/>
    </source>
</evidence>
<proteinExistence type="predicted"/>
<dbReference type="Pfam" id="PF00111">
    <property type="entry name" value="Fer2"/>
    <property type="match status" value="1"/>
</dbReference>
<comment type="cofactor">
    <cofactor evidence="1">
        <name>[2Fe-2S] cluster</name>
        <dbReference type="ChEBI" id="CHEBI:190135"/>
    </cofactor>
</comment>
<dbReference type="AlphaFoldDB" id="A0A1Y1QPK6"/>
<evidence type="ECO:0000313" key="4">
    <source>
        <dbReference type="EMBL" id="OQX10835.1"/>
    </source>
</evidence>
<evidence type="ECO:0000313" key="5">
    <source>
        <dbReference type="Proteomes" id="UP000192491"/>
    </source>
</evidence>
<dbReference type="InterPro" id="IPR050415">
    <property type="entry name" value="MRET"/>
</dbReference>
<dbReference type="SUPFAM" id="SSF63380">
    <property type="entry name" value="Riboflavin synthase domain-like"/>
    <property type="match status" value="1"/>
</dbReference>
<sequence>MTYQVTVQPSGHTFQAQPNETLLEAGLRQGVALPYGCRGGMCGACAATVLNGQVHYPSGDPKGLSADDAQRGKAFLCLAAALSDVEINAPQVGATPDIEVKTLPVRVETMRKLADDVMELTLKLPASERLRFLAGQYVDILLKDGKRRGFSLANAPFDDQLLALHIRHVPGGQFTGQVFSTMQPKALLRIEGPLGSFYIRDSARPLILIGGGTGFAPLKSMLEQMMQHGLERPVHLYWGARAKADLYQNDLVKSWVAEYPLLTYVPVLSEPLAADDWQGRTGWVHEAVASDFADLAGYDVYLSGPPPMVNAAKVAFLAQGLPDAQLFYDSFEYSPDTVQAMQAGQA</sequence>
<dbReference type="GO" id="GO:0016491">
    <property type="term" value="F:oxidoreductase activity"/>
    <property type="evidence" value="ECO:0007669"/>
    <property type="project" value="InterPro"/>
</dbReference>
<dbReference type="SUPFAM" id="SSF52343">
    <property type="entry name" value="Ferredoxin reductase-like, C-terminal NADP-linked domain"/>
    <property type="match status" value="1"/>
</dbReference>
<dbReference type="PANTHER" id="PTHR47354:SF5">
    <property type="entry name" value="PROTEIN RFBI"/>
    <property type="match status" value="1"/>
</dbReference>
<dbReference type="Gene3D" id="3.40.50.80">
    <property type="entry name" value="Nucleotide-binding domain of ferredoxin-NADP reductase (FNR) module"/>
    <property type="match status" value="1"/>
</dbReference>
<dbReference type="InterPro" id="IPR008333">
    <property type="entry name" value="Cbr1-like_FAD-bd_dom"/>
</dbReference>
<gene>
    <name evidence="4" type="ORF">BWK73_19265</name>
</gene>
<dbReference type="PROSITE" id="PS51384">
    <property type="entry name" value="FAD_FR"/>
    <property type="match status" value="1"/>
</dbReference>
<dbReference type="PANTHER" id="PTHR47354">
    <property type="entry name" value="NADH OXIDOREDUCTASE HCR"/>
    <property type="match status" value="1"/>
</dbReference>
<comment type="caution">
    <text evidence="4">The sequence shown here is derived from an EMBL/GenBank/DDBJ whole genome shotgun (WGS) entry which is preliminary data.</text>
</comment>
<accession>A0A1Y1QPK6</accession>
<dbReference type="InterPro" id="IPR012675">
    <property type="entry name" value="Beta-grasp_dom_sf"/>
</dbReference>
<dbReference type="Pfam" id="PF00175">
    <property type="entry name" value="NAD_binding_1"/>
    <property type="match status" value="1"/>
</dbReference>
<dbReference type="InterPro" id="IPR006058">
    <property type="entry name" value="2Fe2S_fd_BS"/>
</dbReference>
<dbReference type="Gene3D" id="3.10.20.30">
    <property type="match status" value="1"/>
</dbReference>
<dbReference type="CDD" id="cd06189">
    <property type="entry name" value="flavin_oxioreductase"/>
    <property type="match status" value="1"/>
</dbReference>
<dbReference type="SUPFAM" id="SSF54292">
    <property type="entry name" value="2Fe-2S ferredoxin-like"/>
    <property type="match status" value="1"/>
</dbReference>
<dbReference type="EMBL" id="MTEJ01000103">
    <property type="protein sequence ID" value="OQX10835.1"/>
    <property type="molecule type" value="Genomic_DNA"/>
</dbReference>
<protein>
    <submittedName>
        <fullName evidence="4">CDP-6-deoxy-delta-3,4-glucoseen reductase</fullName>
    </submittedName>
</protein>
<dbReference type="InterPro" id="IPR036010">
    <property type="entry name" value="2Fe-2S_ferredoxin-like_sf"/>
</dbReference>
<name>A0A1Y1QPK6_9GAMM</name>
<dbReference type="PRINTS" id="PR00410">
    <property type="entry name" value="PHEHYDRXLASE"/>
</dbReference>
<dbReference type="CDD" id="cd00207">
    <property type="entry name" value="fer2"/>
    <property type="match status" value="1"/>
</dbReference>
<organism evidence="4 5">
    <name type="scientific">Thiothrix lacustris</name>
    <dbReference type="NCBI Taxonomy" id="525917"/>
    <lineage>
        <taxon>Bacteria</taxon>
        <taxon>Pseudomonadati</taxon>
        <taxon>Pseudomonadota</taxon>
        <taxon>Gammaproteobacteria</taxon>
        <taxon>Thiotrichales</taxon>
        <taxon>Thiotrichaceae</taxon>
        <taxon>Thiothrix</taxon>
    </lineage>
</organism>
<dbReference type="Gene3D" id="2.40.30.10">
    <property type="entry name" value="Translation factors"/>
    <property type="match status" value="1"/>
</dbReference>
<dbReference type="PROSITE" id="PS51085">
    <property type="entry name" value="2FE2S_FER_2"/>
    <property type="match status" value="1"/>
</dbReference>
<feature type="domain" description="2Fe-2S ferredoxin-type" evidence="2">
    <location>
        <begin position="3"/>
        <end position="93"/>
    </location>
</feature>
<evidence type="ECO:0000259" key="3">
    <source>
        <dbReference type="PROSITE" id="PS51384"/>
    </source>
</evidence>
<dbReference type="Pfam" id="PF00970">
    <property type="entry name" value="FAD_binding_6"/>
    <property type="match status" value="1"/>
</dbReference>
<dbReference type="Proteomes" id="UP000192491">
    <property type="component" value="Unassembled WGS sequence"/>
</dbReference>
<dbReference type="InterPro" id="IPR039261">
    <property type="entry name" value="FNR_nucleotide-bd"/>
</dbReference>